<proteinExistence type="inferred from homology"/>
<dbReference type="GO" id="GO:0005852">
    <property type="term" value="C:eukaryotic translation initiation factor 3 complex"/>
    <property type="evidence" value="ECO:0007669"/>
    <property type="project" value="UniProtKB-UniRule"/>
</dbReference>
<evidence type="ECO:0000313" key="14">
    <source>
        <dbReference type="EMBL" id="CAG7895406.1"/>
    </source>
</evidence>
<keyword evidence="5" id="KW-0156">Chromatin regulator</keyword>
<dbReference type="PROSITE" id="PS51518">
    <property type="entry name" value="SGF29_C"/>
    <property type="match status" value="1"/>
</dbReference>
<evidence type="ECO:0000256" key="4">
    <source>
        <dbReference type="ARBA" id="ARBA00022737"/>
    </source>
</evidence>
<sequence length="613" mass="68169">MSSTPDITGILENTKELDRLRKEQEEVLVEVNKIHKKLRSSPEVVEKPGDTSLSQLKNLFIQAKELSESEVTVSNIRLAQLDSLLPSGQQRGKLEVAEGNGLKRKRMKAGSDVTRVPPSIRNQMKAYASLKGEQVAARITADDAEQDEWLVVKVIHFDRETKEVEVLDEESGDDEEGGGQRTYKLPMSCVLQFPKRNDPSTTQEFLPGKHVLAVYPGTTALYKATVVSTPRKRKSDEYLLEFDDDEEDGALPQRTVPFHKVVALPEGHRQSSPCDKERAFKEKMRPILMKGHERPLTFLRYNRDGDMLFSCAKDHTPTLWYADNGERHGTFRGHNGAVWCCDVSRDSLRLITGSADQSAKLWDVKTGQQLFSFKFGSPARSVDFALGDKLAVITTDPFMERTSAIHVKRIAEDPEDQVSESVLVLESPNGRKRINRAVWGPLNQTIVSGGEDAVLRIWDAETGKLLKESDSEVGHKNTITSLTKSADDSHFITGSLDKTAKACLWDMRTLTLLKTYVSGVPVNAVSMSPLLDHVVLGGGQDASAVTTTDHRAGKFEAKFYDKILQEEIGGVKGHFGPINALAFNPDGKSFSSGGEDGYVRLHHFDSDYFNIRI</sequence>
<dbReference type="Gramene" id="A02p43580.2_BraZ1">
    <property type="protein sequence ID" value="A02p43580.2_BraZ1.CDS"/>
    <property type="gene ID" value="A02g43580.2_BraZ1"/>
</dbReference>
<protein>
    <recommendedName>
        <fullName evidence="11">Eukaryotic translation initiation factor 3 subunit I</fullName>
        <shortName evidence="11">eIF3i</shortName>
    </recommendedName>
</protein>
<feature type="repeat" description="WD" evidence="12">
    <location>
        <begin position="331"/>
        <end position="372"/>
    </location>
</feature>
<dbReference type="CDD" id="cd20394">
    <property type="entry name" value="Tudor_SGF29_rpt2"/>
    <property type="match status" value="1"/>
</dbReference>
<dbReference type="PROSITE" id="PS50294">
    <property type="entry name" value="WD_REPEATS_REGION"/>
    <property type="match status" value="2"/>
</dbReference>
<evidence type="ECO:0000313" key="15">
    <source>
        <dbReference type="Proteomes" id="UP000694005"/>
    </source>
</evidence>
<comment type="similarity">
    <text evidence="11">Belongs to the eIF-3 subunit I family.</text>
</comment>
<dbReference type="Pfam" id="PF07039">
    <property type="entry name" value="SGF29_Tudor"/>
    <property type="match status" value="1"/>
</dbReference>
<dbReference type="PROSITE" id="PS50082">
    <property type="entry name" value="WD_REPEATS_2"/>
    <property type="match status" value="4"/>
</dbReference>
<dbReference type="GO" id="GO:0016282">
    <property type="term" value="C:eukaryotic 43S preinitiation complex"/>
    <property type="evidence" value="ECO:0007669"/>
    <property type="project" value="UniProtKB-UniRule"/>
</dbReference>
<dbReference type="InterPro" id="IPR047287">
    <property type="entry name" value="Tudor_SGF29_rpt2"/>
</dbReference>
<evidence type="ECO:0000256" key="1">
    <source>
        <dbReference type="ARBA" id="ARBA00004123"/>
    </source>
</evidence>
<organism evidence="14 15">
    <name type="scientific">Brassica campestris</name>
    <name type="common">Field mustard</name>
    <dbReference type="NCBI Taxonomy" id="3711"/>
    <lineage>
        <taxon>Eukaryota</taxon>
        <taxon>Viridiplantae</taxon>
        <taxon>Streptophyta</taxon>
        <taxon>Embryophyta</taxon>
        <taxon>Tracheophyta</taxon>
        <taxon>Spermatophyta</taxon>
        <taxon>Magnoliopsida</taxon>
        <taxon>eudicotyledons</taxon>
        <taxon>Gunneridae</taxon>
        <taxon>Pentapetalae</taxon>
        <taxon>rosids</taxon>
        <taxon>malvids</taxon>
        <taxon>Brassicales</taxon>
        <taxon>Brassicaceae</taxon>
        <taxon>Brassiceae</taxon>
        <taxon>Brassica</taxon>
    </lineage>
</organism>
<dbReference type="PRINTS" id="PR00320">
    <property type="entry name" value="GPROTEINBRPT"/>
</dbReference>
<evidence type="ECO:0000256" key="9">
    <source>
        <dbReference type="ARBA" id="ARBA00023242"/>
    </source>
</evidence>
<dbReference type="FunFam" id="2.30.30.140:FF:000061">
    <property type="entry name" value="SAGA-associated factor 29 isoform X6"/>
    <property type="match status" value="1"/>
</dbReference>
<comment type="similarity">
    <text evidence="10">Belongs to the WD repeat STRAP family.</text>
</comment>
<evidence type="ECO:0000256" key="8">
    <source>
        <dbReference type="ARBA" id="ARBA00023163"/>
    </source>
</evidence>
<dbReference type="InterPro" id="IPR019775">
    <property type="entry name" value="WD40_repeat_CS"/>
</dbReference>
<evidence type="ECO:0000256" key="5">
    <source>
        <dbReference type="ARBA" id="ARBA00022853"/>
    </source>
</evidence>
<dbReference type="InterPro" id="IPR001680">
    <property type="entry name" value="WD40_rpt"/>
</dbReference>
<keyword evidence="11" id="KW-0963">Cytoplasm</keyword>
<dbReference type="Gene3D" id="2.30.30.140">
    <property type="match status" value="2"/>
</dbReference>
<keyword evidence="4" id="KW-0677">Repeat</keyword>
<accession>A0A8D9M213</accession>
<dbReference type="SUPFAM" id="SSF50978">
    <property type="entry name" value="WD40 repeat-like"/>
    <property type="match status" value="1"/>
</dbReference>
<keyword evidence="2 11" id="KW-0396">Initiation factor</keyword>
<dbReference type="PANTHER" id="PTHR19877">
    <property type="entry name" value="EUKARYOTIC TRANSLATION INITIATION FACTOR 3 SUBUNIT I"/>
    <property type="match status" value="1"/>
</dbReference>
<dbReference type="InterPro" id="IPR027525">
    <property type="entry name" value="eIF3i"/>
</dbReference>
<gene>
    <name evidence="14" type="ORF">BRAPAZ1V2_A02P43580.2</name>
</gene>
<evidence type="ECO:0000256" key="10">
    <source>
        <dbReference type="ARBA" id="ARBA00038394"/>
    </source>
</evidence>
<reference evidence="14 15" key="1">
    <citation type="submission" date="2021-07" db="EMBL/GenBank/DDBJ databases">
        <authorList>
            <consortium name="Genoscope - CEA"/>
            <person name="William W."/>
        </authorList>
    </citation>
    <scope>NUCLEOTIDE SEQUENCE [LARGE SCALE GENOMIC DNA]</scope>
</reference>
<feature type="domain" description="SGF29 C-terminal" evidence="13">
    <location>
        <begin position="125"/>
        <end position="270"/>
    </location>
</feature>
<dbReference type="GO" id="GO:0001732">
    <property type="term" value="P:formation of cytoplasmic translation initiation complex"/>
    <property type="evidence" value="ECO:0007669"/>
    <property type="project" value="UniProtKB-UniRule"/>
</dbReference>
<dbReference type="PROSITE" id="PS00678">
    <property type="entry name" value="WD_REPEATS_1"/>
    <property type="match status" value="2"/>
</dbReference>
<evidence type="ECO:0000256" key="11">
    <source>
        <dbReference type="HAMAP-Rule" id="MF_03008"/>
    </source>
</evidence>
<dbReference type="HAMAP" id="MF_03008">
    <property type="entry name" value="eIF3i"/>
    <property type="match status" value="1"/>
</dbReference>
<evidence type="ECO:0000259" key="13">
    <source>
        <dbReference type="PROSITE" id="PS51518"/>
    </source>
</evidence>
<dbReference type="Proteomes" id="UP000694005">
    <property type="component" value="Chromosome A02"/>
</dbReference>
<dbReference type="InterPro" id="IPR020472">
    <property type="entry name" value="WD40_PAC1"/>
</dbReference>
<comment type="subunit">
    <text evidence="11">Component of the eukaryotic translation initiation factor 3 (eIF-3) complex.</text>
</comment>
<evidence type="ECO:0000256" key="6">
    <source>
        <dbReference type="ARBA" id="ARBA00022917"/>
    </source>
</evidence>
<keyword evidence="9" id="KW-0539">Nucleus</keyword>
<dbReference type="Gene3D" id="2.130.10.10">
    <property type="entry name" value="YVTN repeat-like/Quinoprotein amine dehydrogenase"/>
    <property type="match status" value="1"/>
</dbReference>
<name>A0A8D9M213_BRACM</name>
<comment type="subcellular location">
    <subcellularLocation>
        <location evidence="11">Cytoplasm</location>
    </subcellularLocation>
    <subcellularLocation>
        <location evidence="1">Nucleus</location>
    </subcellularLocation>
</comment>
<comment type="function">
    <text evidence="11">Component of the eukaryotic translation initiation factor 3 (eIF-3) complex, which is involved in protein synthesis of a specialized repertoire of mRNAs and, together with other initiation factors, stimulates binding of mRNA and methionyl-tRNAi to the 40S ribosome. The eIF-3 complex specifically targets and initiates translation of a subset of mRNAs involved in cell proliferation.</text>
</comment>
<dbReference type="GO" id="GO:0006325">
    <property type="term" value="P:chromatin organization"/>
    <property type="evidence" value="ECO:0007669"/>
    <property type="project" value="UniProtKB-KW"/>
</dbReference>
<dbReference type="FunFam" id="2.30.30.140:FF:000052">
    <property type="entry name" value="SAGA-associated factor 29 isoform X6"/>
    <property type="match status" value="1"/>
</dbReference>
<dbReference type="InterPro" id="IPR015943">
    <property type="entry name" value="WD40/YVTN_repeat-like_dom_sf"/>
</dbReference>
<keyword evidence="6 11" id="KW-0648">Protein biosynthesis</keyword>
<dbReference type="EMBL" id="LS974618">
    <property type="protein sequence ID" value="CAG7895406.1"/>
    <property type="molecule type" value="Genomic_DNA"/>
</dbReference>
<dbReference type="CDD" id="cd20393">
    <property type="entry name" value="Tudor_SGF29_rpt1"/>
    <property type="match status" value="1"/>
</dbReference>
<dbReference type="CDD" id="cd00200">
    <property type="entry name" value="WD40"/>
    <property type="match status" value="1"/>
</dbReference>
<evidence type="ECO:0000256" key="7">
    <source>
        <dbReference type="ARBA" id="ARBA00023015"/>
    </source>
</evidence>
<keyword evidence="7" id="KW-0805">Transcription regulation</keyword>
<evidence type="ECO:0000256" key="12">
    <source>
        <dbReference type="PROSITE-ProRule" id="PRU00221"/>
    </source>
</evidence>
<dbReference type="GO" id="GO:0009651">
    <property type="term" value="P:response to salt stress"/>
    <property type="evidence" value="ECO:0007669"/>
    <property type="project" value="UniProtKB-ARBA"/>
</dbReference>
<dbReference type="SMART" id="SM00320">
    <property type="entry name" value="WD40"/>
    <property type="match status" value="5"/>
</dbReference>
<feature type="repeat" description="WD" evidence="12">
    <location>
        <begin position="571"/>
        <end position="601"/>
    </location>
</feature>
<keyword evidence="3 12" id="KW-0853">WD repeat</keyword>
<feature type="repeat" description="WD" evidence="12">
    <location>
        <begin position="289"/>
        <end position="330"/>
    </location>
</feature>
<evidence type="ECO:0000256" key="2">
    <source>
        <dbReference type="ARBA" id="ARBA00022540"/>
    </source>
</evidence>
<dbReference type="AlphaFoldDB" id="A0A8D9M213"/>
<keyword evidence="8" id="KW-0804">Transcription</keyword>
<dbReference type="PANTHER" id="PTHR19877:SF9">
    <property type="entry name" value="EUKARYOTIC TRANSLATION INITIATION FACTOR 3 SUBUNIT I"/>
    <property type="match status" value="1"/>
</dbReference>
<feature type="repeat" description="WD" evidence="12">
    <location>
        <begin position="434"/>
        <end position="468"/>
    </location>
</feature>
<evidence type="ECO:0000256" key="3">
    <source>
        <dbReference type="ARBA" id="ARBA00022574"/>
    </source>
</evidence>
<dbReference type="InterPro" id="IPR010750">
    <property type="entry name" value="SGF29_tudor-like_dom"/>
</dbReference>
<dbReference type="GO" id="GO:0033290">
    <property type="term" value="C:eukaryotic 48S preinitiation complex"/>
    <property type="evidence" value="ECO:0007669"/>
    <property type="project" value="UniProtKB-UniRule"/>
</dbReference>
<dbReference type="GO" id="GO:0003743">
    <property type="term" value="F:translation initiation factor activity"/>
    <property type="evidence" value="ECO:0007669"/>
    <property type="project" value="UniProtKB-UniRule"/>
</dbReference>
<dbReference type="InterPro" id="IPR047288">
    <property type="entry name" value="Tudor_SGF29_rpt1"/>
</dbReference>
<dbReference type="InterPro" id="IPR036322">
    <property type="entry name" value="WD40_repeat_dom_sf"/>
</dbReference>
<dbReference type="GO" id="GO:0005634">
    <property type="term" value="C:nucleus"/>
    <property type="evidence" value="ECO:0007669"/>
    <property type="project" value="UniProtKB-SubCell"/>
</dbReference>
<dbReference type="Pfam" id="PF24805">
    <property type="entry name" value="EIF3I"/>
    <property type="match status" value="1"/>
</dbReference>